<accession>A0AAV0WG64</accession>
<name>A0AAV0WG64_9HEMI</name>
<evidence type="ECO:0008006" key="3">
    <source>
        <dbReference type="Google" id="ProtNLM"/>
    </source>
</evidence>
<dbReference type="AlphaFoldDB" id="A0AAV0WG64"/>
<dbReference type="EMBL" id="CARXXK010000002">
    <property type="protein sequence ID" value="CAI6354856.1"/>
    <property type="molecule type" value="Genomic_DNA"/>
</dbReference>
<reference evidence="1 2" key="1">
    <citation type="submission" date="2023-01" db="EMBL/GenBank/DDBJ databases">
        <authorList>
            <person name="Whitehead M."/>
        </authorList>
    </citation>
    <scope>NUCLEOTIDE SEQUENCE [LARGE SCALE GENOMIC DNA]</scope>
</reference>
<dbReference type="Proteomes" id="UP001160148">
    <property type="component" value="Unassembled WGS sequence"/>
</dbReference>
<evidence type="ECO:0000313" key="2">
    <source>
        <dbReference type="Proteomes" id="UP001160148"/>
    </source>
</evidence>
<keyword evidence="2" id="KW-1185">Reference proteome</keyword>
<sequence>MAKKFRIYSRPLEINVDTINTVIMTTFILHNFLRTRQSGDEEYFDNLEEEYNQQDQNMLLPFINDSRRGSNEAFEIRKKFINWFIENRLEK</sequence>
<protein>
    <recommendedName>
        <fullName evidence="3">DDE Tnp4 domain-containing protein</fullName>
    </recommendedName>
</protein>
<gene>
    <name evidence="1" type="ORF">MEUPH1_LOCUS10790</name>
</gene>
<organism evidence="1 2">
    <name type="scientific">Macrosiphum euphorbiae</name>
    <name type="common">potato aphid</name>
    <dbReference type="NCBI Taxonomy" id="13131"/>
    <lineage>
        <taxon>Eukaryota</taxon>
        <taxon>Metazoa</taxon>
        <taxon>Ecdysozoa</taxon>
        <taxon>Arthropoda</taxon>
        <taxon>Hexapoda</taxon>
        <taxon>Insecta</taxon>
        <taxon>Pterygota</taxon>
        <taxon>Neoptera</taxon>
        <taxon>Paraneoptera</taxon>
        <taxon>Hemiptera</taxon>
        <taxon>Sternorrhyncha</taxon>
        <taxon>Aphidomorpha</taxon>
        <taxon>Aphidoidea</taxon>
        <taxon>Aphididae</taxon>
        <taxon>Macrosiphini</taxon>
        <taxon>Macrosiphum</taxon>
    </lineage>
</organism>
<comment type="caution">
    <text evidence="1">The sequence shown here is derived from an EMBL/GenBank/DDBJ whole genome shotgun (WGS) entry which is preliminary data.</text>
</comment>
<evidence type="ECO:0000313" key="1">
    <source>
        <dbReference type="EMBL" id="CAI6354856.1"/>
    </source>
</evidence>
<proteinExistence type="predicted"/>